<dbReference type="Pfam" id="PF21320">
    <property type="entry name" value="WHD_Rv2258c"/>
    <property type="match status" value="1"/>
</dbReference>
<dbReference type="CTD" id="178797"/>
<organism evidence="3 4">
    <name type="scientific">Caenorhabditis elegans</name>
    <dbReference type="NCBI Taxonomy" id="6239"/>
    <lineage>
        <taxon>Eukaryota</taxon>
        <taxon>Metazoa</taxon>
        <taxon>Ecdysozoa</taxon>
        <taxon>Nematoda</taxon>
        <taxon>Chromadorea</taxon>
        <taxon>Rhabditida</taxon>
        <taxon>Rhabditina</taxon>
        <taxon>Rhabditomorpha</taxon>
        <taxon>Rhabditoidea</taxon>
        <taxon>Rhabditidae</taxon>
        <taxon>Peloderinae</taxon>
        <taxon>Caenorhabditis</taxon>
    </lineage>
</organism>
<dbReference type="CDD" id="cd02440">
    <property type="entry name" value="AdoMet_MTases"/>
    <property type="match status" value="1"/>
</dbReference>
<dbReference type="PaxDb" id="6239-R08F11.4"/>
<evidence type="ECO:0000313" key="5">
    <source>
        <dbReference type="WormBase" id="R08F11.4"/>
    </source>
</evidence>
<dbReference type="PIR" id="H89009">
    <property type="entry name" value="H89009"/>
</dbReference>
<proteinExistence type="evidence at protein level"/>
<dbReference type="SMR" id="O01889"/>
<dbReference type="SUPFAM" id="SSF53335">
    <property type="entry name" value="S-adenosyl-L-methionine-dependent methyltransferases"/>
    <property type="match status" value="1"/>
</dbReference>
<keyword evidence="6" id="KW-1267">Proteomics identification</keyword>
<dbReference type="PeptideAtlas" id="O01889"/>
<dbReference type="GO" id="GO:0008168">
    <property type="term" value="F:methyltransferase activity"/>
    <property type="evidence" value="ECO:0007669"/>
    <property type="project" value="UniProtKB-KW"/>
</dbReference>
<feature type="domain" description="S-adenosylmethionine-dependent methyltransferase Rv2258c-like winged HTH" evidence="2">
    <location>
        <begin position="17"/>
        <end position="88"/>
    </location>
</feature>
<reference evidence="3 4" key="1">
    <citation type="journal article" date="1998" name="Science">
        <title>Genome sequence of the nematode C. elegans: a platform for investigating biology.</title>
        <authorList>
            <consortium name="The C. elegans sequencing consortium"/>
            <person name="Sulson J.E."/>
            <person name="Waterston R."/>
        </authorList>
    </citation>
    <scope>NUCLEOTIDE SEQUENCE [LARGE SCALE GENOMIC DNA]</scope>
    <source>
        <strain evidence="3 4">Bristol N2</strain>
    </source>
</reference>
<dbReference type="PhylomeDB" id="O01889"/>
<keyword evidence="3" id="KW-0489">Methyltransferase</keyword>
<sequence length="354" mass="39369">MQDRLTDLAIGNVLSNAINIGNRLNFFKVIAEISNAECPVLPEKIAEKAGCKERYVREWCNTLACGRILEVNEKEEFWIANENLEALTTENFPLMFNSMLSTVLKPIDTLIECFKKEGPYGLDYSAYSDFEEMQQKFTKIVHEKHIIPDLVPAIGNGIKEKLEAGGIRVLDVGCGGGFHSGLLAEHYPKSQFVGLDITEKAIKAARLKKKSDGTDFENLEFVVADAAIMPSSWTDSFDLVILFGSCHDQMRPDLCLLEVHRVVKPDGLVAVTDVDGSSNVFTDRETYGKMAAMKYGGSMLHCLPVGSNRPDALCCGSMWGRKRAVEIMNKCGFDNIDIIPTDYFPGTVLYLMKK</sequence>
<keyword evidence="4" id="KW-1185">Reference proteome</keyword>
<dbReference type="RefSeq" id="NP_504052.1">
    <property type="nucleotide sequence ID" value="NM_071651.3"/>
</dbReference>
<accession>O01889</accession>
<dbReference type="Proteomes" id="UP000001940">
    <property type="component" value="Chromosome V"/>
</dbReference>
<protein>
    <submittedName>
        <fullName evidence="3">Methyltransferase domain-containing protein</fullName>
    </submittedName>
</protein>
<dbReference type="WormBase" id="R08F11.4">
    <property type="protein sequence ID" value="CE12586"/>
    <property type="gene ID" value="WBGene00019968"/>
</dbReference>
<dbReference type="AGR" id="WB:WBGene00019968"/>
<dbReference type="GeneID" id="178797"/>
<dbReference type="OMA" id="FECIHDM"/>
<feature type="domain" description="Methyltransferase" evidence="1">
    <location>
        <begin position="166"/>
        <end position="279"/>
    </location>
</feature>
<dbReference type="UCSC" id="R08F11.4">
    <property type="organism name" value="c. elegans"/>
</dbReference>
<gene>
    <name evidence="3" type="ORF">CELE_R08F11.4</name>
    <name evidence="3 5" type="ORF">R08F11.4</name>
</gene>
<dbReference type="OrthoDB" id="506498at2759"/>
<dbReference type="KEGG" id="cel:CELE_R08F11.4"/>
<evidence type="ECO:0007829" key="6">
    <source>
        <dbReference type="PeptideAtlas" id="O01889"/>
    </source>
</evidence>
<evidence type="ECO:0000259" key="1">
    <source>
        <dbReference type="Pfam" id="PF13847"/>
    </source>
</evidence>
<dbReference type="PANTHER" id="PTHR45581:SF3">
    <property type="entry name" value="METHYLTRANSFERASE DOMAIN-CONTAINING PROTEIN"/>
    <property type="match status" value="1"/>
</dbReference>
<dbReference type="GO" id="GO:0032259">
    <property type="term" value="P:methylation"/>
    <property type="evidence" value="ECO:0007669"/>
    <property type="project" value="UniProtKB-KW"/>
</dbReference>
<name>O01889_CAEEL</name>
<dbReference type="eggNOG" id="KOG1269">
    <property type="taxonomic scope" value="Eukaryota"/>
</dbReference>
<dbReference type="EMBL" id="BX284605">
    <property type="protein sequence ID" value="CCD72309.1"/>
    <property type="molecule type" value="Genomic_DNA"/>
</dbReference>
<dbReference type="STRING" id="6239.R08F11.4.1"/>
<dbReference type="InParanoid" id="O01889"/>
<keyword evidence="3" id="KW-0808">Transferase</keyword>
<evidence type="ECO:0000259" key="2">
    <source>
        <dbReference type="Pfam" id="PF21320"/>
    </source>
</evidence>
<evidence type="ECO:0000313" key="3">
    <source>
        <dbReference type="EMBL" id="CCD72309.1"/>
    </source>
</evidence>
<dbReference type="InterPro" id="IPR029063">
    <property type="entry name" value="SAM-dependent_MTases_sf"/>
</dbReference>
<evidence type="ECO:0000313" key="4">
    <source>
        <dbReference type="Proteomes" id="UP000001940"/>
    </source>
</evidence>
<dbReference type="FunCoup" id="O01889">
    <property type="interactions" value="3"/>
</dbReference>
<dbReference type="HOGENOM" id="CLU_063529_1_1_1"/>
<dbReference type="Pfam" id="PF13847">
    <property type="entry name" value="Methyltransf_31"/>
    <property type="match status" value="1"/>
</dbReference>
<dbReference type="Gene3D" id="3.40.50.150">
    <property type="entry name" value="Vaccinia Virus protein VP39"/>
    <property type="match status" value="1"/>
</dbReference>
<dbReference type="InterPro" id="IPR048711">
    <property type="entry name" value="WHD_Rv2258c"/>
</dbReference>
<dbReference type="InterPro" id="IPR025714">
    <property type="entry name" value="Methyltranfer_dom"/>
</dbReference>
<dbReference type="AlphaFoldDB" id="O01889"/>
<dbReference type="PANTHER" id="PTHR45581">
    <property type="entry name" value="PROTEIN CBG10435"/>
    <property type="match status" value="1"/>
</dbReference>
<dbReference type="Bgee" id="WBGene00019968">
    <property type="expression patterns" value="Expressed in larva and 3 other cell types or tissues"/>
</dbReference>